<dbReference type="AlphaFoldDB" id="A0A6A6GYL1"/>
<evidence type="ECO:0000313" key="2">
    <source>
        <dbReference type="Proteomes" id="UP000800092"/>
    </source>
</evidence>
<gene>
    <name evidence="1" type="ORF">EV356DRAFT_570014</name>
</gene>
<dbReference type="OrthoDB" id="5413827at2759"/>
<dbReference type="EMBL" id="ML991835">
    <property type="protein sequence ID" value="KAF2230797.1"/>
    <property type="molecule type" value="Genomic_DNA"/>
</dbReference>
<reference evidence="1" key="1">
    <citation type="journal article" date="2020" name="Stud. Mycol.">
        <title>101 Dothideomycetes genomes: a test case for predicting lifestyles and emergence of pathogens.</title>
        <authorList>
            <person name="Haridas S."/>
            <person name="Albert R."/>
            <person name="Binder M."/>
            <person name="Bloem J."/>
            <person name="Labutti K."/>
            <person name="Salamov A."/>
            <person name="Andreopoulos B."/>
            <person name="Baker S."/>
            <person name="Barry K."/>
            <person name="Bills G."/>
            <person name="Bluhm B."/>
            <person name="Cannon C."/>
            <person name="Castanera R."/>
            <person name="Culley D."/>
            <person name="Daum C."/>
            <person name="Ezra D."/>
            <person name="Gonzalez J."/>
            <person name="Henrissat B."/>
            <person name="Kuo A."/>
            <person name="Liang C."/>
            <person name="Lipzen A."/>
            <person name="Lutzoni F."/>
            <person name="Magnuson J."/>
            <person name="Mondo S."/>
            <person name="Nolan M."/>
            <person name="Ohm R."/>
            <person name="Pangilinan J."/>
            <person name="Park H.-J."/>
            <person name="Ramirez L."/>
            <person name="Alfaro M."/>
            <person name="Sun H."/>
            <person name="Tritt A."/>
            <person name="Yoshinaga Y."/>
            <person name="Zwiers L.-H."/>
            <person name="Turgeon B."/>
            <person name="Goodwin S."/>
            <person name="Spatafora J."/>
            <person name="Crous P."/>
            <person name="Grigoriev I."/>
        </authorList>
    </citation>
    <scope>NUCLEOTIDE SEQUENCE</scope>
    <source>
        <strain evidence="1">Tuck. ex Michener</strain>
    </source>
</reference>
<dbReference type="PANTHER" id="PTHR42085">
    <property type="entry name" value="F-BOX DOMAIN-CONTAINING PROTEIN"/>
    <property type="match status" value="1"/>
</dbReference>
<protein>
    <submittedName>
        <fullName evidence="1">Uncharacterized protein</fullName>
    </submittedName>
</protein>
<dbReference type="PANTHER" id="PTHR42085:SF1">
    <property type="entry name" value="F-BOX DOMAIN-CONTAINING PROTEIN"/>
    <property type="match status" value="1"/>
</dbReference>
<accession>A0A6A6GYL1</accession>
<dbReference type="InterPro" id="IPR038883">
    <property type="entry name" value="AN11006-like"/>
</dbReference>
<proteinExistence type="predicted"/>
<evidence type="ECO:0000313" key="1">
    <source>
        <dbReference type="EMBL" id="KAF2230797.1"/>
    </source>
</evidence>
<sequence>MALLTPISNGKSIFKSFVFTMRERLIRASSDAIERDHGLFHHFLSYSKLPDHYKYSNPPAIEAAAESKKLVPFVETHTSQLIQDRSMVCLSAPKHEMSLSRLKGSCMPESTDDSESHRPIGLLDLPAEMRAMIYSYLLPQGVVRPWQETDDYGPRFLHDVEPERWECPLLLVNRQLYTEVKAEFYRTVTWRTRNVACWHAAAFEESDYLSFRNLFGEIEASKFQHIHLDIEIELMSSIDAYIEQEDELREIVENLPRGLHTLSVELHVSTHFDPQEQNSYGPPLDTAIDLLCKSLRSIRNVHHCSLNAHWSISPVGHYQPNVALDGVPVATCLGLKRDVEELSRTTLPIERDPVLDLWDEFEALRRDVEFHSLREGSGHNFRTPSQKWHREIYWAPLREYETDLLRSRLMSDLHNMLSLVHEIVQDMRGKKHGALCHCSQAELHQNEAYILQLEVLIRHVAEENGVEIPGDWFTVSIEWPSDS</sequence>
<keyword evidence="2" id="KW-1185">Reference proteome</keyword>
<dbReference type="Proteomes" id="UP000800092">
    <property type="component" value="Unassembled WGS sequence"/>
</dbReference>
<name>A0A6A6GYL1_VIRVR</name>
<organism evidence="1 2">
    <name type="scientific">Viridothelium virens</name>
    <name type="common">Speckled blister lichen</name>
    <name type="synonym">Trypethelium virens</name>
    <dbReference type="NCBI Taxonomy" id="1048519"/>
    <lineage>
        <taxon>Eukaryota</taxon>
        <taxon>Fungi</taxon>
        <taxon>Dikarya</taxon>
        <taxon>Ascomycota</taxon>
        <taxon>Pezizomycotina</taxon>
        <taxon>Dothideomycetes</taxon>
        <taxon>Dothideomycetes incertae sedis</taxon>
        <taxon>Trypetheliales</taxon>
        <taxon>Trypetheliaceae</taxon>
        <taxon>Viridothelium</taxon>
    </lineage>
</organism>